<dbReference type="Gene3D" id="3.40.190.10">
    <property type="entry name" value="Periplasmic binding protein-like II"/>
    <property type="match status" value="1"/>
</dbReference>
<evidence type="ECO:0000256" key="2">
    <source>
        <dbReference type="ARBA" id="ARBA00005695"/>
    </source>
</evidence>
<feature type="domain" description="Solute-binding protein family 5" evidence="5">
    <location>
        <begin position="112"/>
        <end position="453"/>
    </location>
</feature>
<reference evidence="6 7" key="1">
    <citation type="submission" date="2015-12" db="EMBL/GenBank/DDBJ databases">
        <title>Genome sequence of Oceanibaculum pacificum MCCC 1A02656.</title>
        <authorList>
            <person name="Lu L."/>
            <person name="Lai Q."/>
            <person name="Shao Z."/>
            <person name="Qian P."/>
        </authorList>
    </citation>
    <scope>NUCLEOTIDE SEQUENCE [LARGE SCALE GENOMIC DNA]</scope>
    <source>
        <strain evidence="6 7">MCCC 1A02656</strain>
    </source>
</reference>
<dbReference type="InterPro" id="IPR023765">
    <property type="entry name" value="SBP_5_CS"/>
</dbReference>
<evidence type="ECO:0000313" key="6">
    <source>
        <dbReference type="EMBL" id="KZD12722.1"/>
    </source>
</evidence>
<organism evidence="6 7">
    <name type="scientific">Oceanibaculum pacificum</name>
    <dbReference type="NCBI Taxonomy" id="580166"/>
    <lineage>
        <taxon>Bacteria</taxon>
        <taxon>Pseudomonadati</taxon>
        <taxon>Pseudomonadota</taxon>
        <taxon>Alphaproteobacteria</taxon>
        <taxon>Rhodospirillales</taxon>
        <taxon>Oceanibaculaceae</taxon>
        <taxon>Oceanibaculum</taxon>
    </lineage>
</organism>
<dbReference type="GO" id="GO:0030288">
    <property type="term" value="C:outer membrane-bounded periplasmic space"/>
    <property type="evidence" value="ECO:0007669"/>
    <property type="project" value="UniProtKB-ARBA"/>
</dbReference>
<gene>
    <name evidence="6" type="ORF">AUP43_03985</name>
</gene>
<dbReference type="InterPro" id="IPR030678">
    <property type="entry name" value="Peptide/Ni-bd"/>
</dbReference>
<dbReference type="OrthoDB" id="9803988at2"/>
<dbReference type="InterPro" id="IPR039424">
    <property type="entry name" value="SBP_5"/>
</dbReference>
<dbReference type="PANTHER" id="PTHR30290">
    <property type="entry name" value="PERIPLASMIC BINDING COMPONENT OF ABC TRANSPORTER"/>
    <property type="match status" value="1"/>
</dbReference>
<dbReference type="GO" id="GO:1904680">
    <property type="term" value="F:peptide transmembrane transporter activity"/>
    <property type="evidence" value="ECO:0007669"/>
    <property type="project" value="TreeGrafter"/>
</dbReference>
<evidence type="ECO:0000256" key="4">
    <source>
        <dbReference type="ARBA" id="ARBA00022729"/>
    </source>
</evidence>
<keyword evidence="4" id="KW-0732">Signal</keyword>
<protein>
    <submittedName>
        <fullName evidence="6">ABC transporter substrate-binding protein</fullName>
    </submittedName>
</protein>
<dbReference type="InterPro" id="IPR000914">
    <property type="entry name" value="SBP_5_dom"/>
</dbReference>
<comment type="caution">
    <text evidence="6">The sequence shown here is derived from an EMBL/GenBank/DDBJ whole genome shotgun (WGS) entry which is preliminary data.</text>
</comment>
<dbReference type="GO" id="GO:0043190">
    <property type="term" value="C:ATP-binding cassette (ABC) transporter complex"/>
    <property type="evidence" value="ECO:0007669"/>
    <property type="project" value="InterPro"/>
</dbReference>
<dbReference type="Gene3D" id="3.90.76.10">
    <property type="entry name" value="Dipeptide-binding Protein, Domain 1"/>
    <property type="match status" value="1"/>
</dbReference>
<evidence type="ECO:0000313" key="7">
    <source>
        <dbReference type="Proteomes" id="UP000076400"/>
    </source>
</evidence>
<keyword evidence="7" id="KW-1185">Reference proteome</keyword>
<name>A0A154WGT3_9PROT</name>
<comment type="subcellular location">
    <subcellularLocation>
        <location evidence="1">Periplasm</location>
    </subcellularLocation>
</comment>
<keyword evidence="3" id="KW-0813">Transport</keyword>
<sequence>MSDKSRKDMHPYIPTLAKQLGEGRVGRRDFLRTAGLLGVSATVAYGMADKIMGTSSAALAQTATPKKGGTLRVSMNVKEISDPAIYDWSEKGNIGRHIVESLTQVGSDNVTRPHLAESWEASDDLKTWTFRLRKGVKWSNGDDFIADDVIFNFERWLDPATGSSNLGRFSSMTVEEGGKKKMAPNAIEKVDAHTVRFNLQTADIALPESMGDYPALIVHRGFTKQGGNLAESPVGTSPFALKQFRVGETAVFERREGAYWGGDVYLDGITYIDHGDDHSAWLSALASNQVDLLYRLIAQNVPAIKQMPHLQMFETVTGQTGVARMKVTEKPFDDIRVRQAIQACIDHQRLLDVAYQGLGVPGEDHHVSPVHPEYAEIPKLKQDYAKAKKLLAEAGHGNGLDIAIDCVTQPAWEANTCLALAEMLKPAGINLKVNILPGGTYWDRWTTTPFGFTSWTHRPLGVQVLNLAYRSGVAWNESSYANPEFDKLLDAAMGVLDPAKRKEKMVPVEKLLQQDAVIIQPYWRSVFTAASKKVQGFQIQPAEEMHLNKVWLDA</sequence>
<evidence type="ECO:0000256" key="3">
    <source>
        <dbReference type="ARBA" id="ARBA00022448"/>
    </source>
</evidence>
<dbReference type="SUPFAM" id="SSF53850">
    <property type="entry name" value="Periplasmic binding protein-like II"/>
    <property type="match status" value="1"/>
</dbReference>
<dbReference type="CDD" id="cd08503">
    <property type="entry name" value="PBP2_NikA_DppA_OppA_like_17"/>
    <property type="match status" value="1"/>
</dbReference>
<dbReference type="AlphaFoldDB" id="A0A154WGT3"/>
<dbReference type="Proteomes" id="UP000076400">
    <property type="component" value="Unassembled WGS sequence"/>
</dbReference>
<accession>A0A154WGT3</accession>
<dbReference type="STRING" id="580166.AUP43_03985"/>
<evidence type="ECO:0000259" key="5">
    <source>
        <dbReference type="Pfam" id="PF00496"/>
    </source>
</evidence>
<dbReference type="Gene3D" id="3.10.105.10">
    <property type="entry name" value="Dipeptide-binding Protein, Domain 3"/>
    <property type="match status" value="1"/>
</dbReference>
<evidence type="ECO:0000256" key="1">
    <source>
        <dbReference type="ARBA" id="ARBA00004418"/>
    </source>
</evidence>
<dbReference type="PROSITE" id="PS01040">
    <property type="entry name" value="SBP_BACTERIAL_5"/>
    <property type="match status" value="1"/>
</dbReference>
<dbReference type="PIRSF" id="PIRSF002741">
    <property type="entry name" value="MppA"/>
    <property type="match status" value="1"/>
</dbReference>
<comment type="similarity">
    <text evidence="2">Belongs to the bacterial solute-binding protein 5 family.</text>
</comment>
<dbReference type="RefSeq" id="WP_067551323.1">
    <property type="nucleotide sequence ID" value="NZ_LPXN01000002.1"/>
</dbReference>
<dbReference type="GO" id="GO:0015833">
    <property type="term" value="P:peptide transport"/>
    <property type="evidence" value="ECO:0007669"/>
    <property type="project" value="TreeGrafter"/>
</dbReference>
<dbReference type="Pfam" id="PF00496">
    <property type="entry name" value="SBP_bac_5"/>
    <property type="match status" value="1"/>
</dbReference>
<dbReference type="InterPro" id="IPR006311">
    <property type="entry name" value="TAT_signal"/>
</dbReference>
<dbReference type="PROSITE" id="PS51318">
    <property type="entry name" value="TAT"/>
    <property type="match status" value="1"/>
</dbReference>
<dbReference type="PANTHER" id="PTHR30290:SF9">
    <property type="entry name" value="OLIGOPEPTIDE-BINDING PROTEIN APPA"/>
    <property type="match status" value="1"/>
</dbReference>
<dbReference type="EMBL" id="LPXN01000002">
    <property type="protein sequence ID" value="KZD12722.1"/>
    <property type="molecule type" value="Genomic_DNA"/>
</dbReference>
<proteinExistence type="inferred from homology"/>